<dbReference type="Proteomes" id="UP001363035">
    <property type="component" value="Unassembled WGS sequence"/>
</dbReference>
<organism evidence="5 6">
    <name type="scientific">Sphingobacterium tenebrionis</name>
    <dbReference type="NCBI Taxonomy" id="3111775"/>
    <lineage>
        <taxon>Bacteria</taxon>
        <taxon>Pseudomonadati</taxon>
        <taxon>Bacteroidota</taxon>
        <taxon>Sphingobacteriia</taxon>
        <taxon>Sphingobacteriales</taxon>
        <taxon>Sphingobacteriaceae</taxon>
        <taxon>Sphingobacterium</taxon>
    </lineage>
</organism>
<feature type="domain" description="Multidrug resistance protein MdtA-like C-terminal permuted SH3" evidence="3">
    <location>
        <begin position="291"/>
        <end position="336"/>
    </location>
</feature>
<dbReference type="PROSITE" id="PS51257">
    <property type="entry name" value="PROKAR_LIPOPROTEIN"/>
    <property type="match status" value="1"/>
</dbReference>
<dbReference type="EMBL" id="JAYLLN010000061">
    <property type="protein sequence ID" value="MEI5986432.1"/>
    <property type="molecule type" value="Genomic_DNA"/>
</dbReference>
<evidence type="ECO:0000259" key="3">
    <source>
        <dbReference type="Pfam" id="PF25967"/>
    </source>
</evidence>
<dbReference type="SUPFAM" id="SSF111369">
    <property type="entry name" value="HlyD-like secretion proteins"/>
    <property type="match status" value="1"/>
</dbReference>
<evidence type="ECO:0000256" key="1">
    <source>
        <dbReference type="ARBA" id="ARBA00009477"/>
    </source>
</evidence>
<comment type="similarity">
    <text evidence="1">Belongs to the membrane fusion protein (MFP) (TC 8.A.1) family.</text>
</comment>
<dbReference type="Gene3D" id="2.40.420.20">
    <property type="match status" value="1"/>
</dbReference>
<dbReference type="InterPro" id="IPR058792">
    <property type="entry name" value="Beta-barrel_RND_2"/>
</dbReference>
<dbReference type="NCBIfam" id="TIGR01730">
    <property type="entry name" value="RND_mfp"/>
    <property type="match status" value="1"/>
</dbReference>
<dbReference type="Pfam" id="PF25973">
    <property type="entry name" value="BSH_CzcB"/>
    <property type="match status" value="1"/>
</dbReference>
<dbReference type="Gene3D" id="2.40.50.100">
    <property type="match status" value="1"/>
</dbReference>
<keyword evidence="6" id="KW-1185">Reference proteome</keyword>
<dbReference type="PANTHER" id="PTHR30469">
    <property type="entry name" value="MULTIDRUG RESISTANCE PROTEIN MDTA"/>
    <property type="match status" value="1"/>
</dbReference>
<evidence type="ECO:0000259" key="2">
    <source>
        <dbReference type="Pfam" id="PF25954"/>
    </source>
</evidence>
<sequence length="359" mass="39867">MKIVYFFAGILLLAGCQAPSKEPKQEQVHQALKVEVIQPEKLHPSFILKLPGALEPNESLDVYAKVKGFVKRIHVDVGDKVRKGQVLATLEAPEMDLQSTADLARSQQLEANLAVSKQRYERIRKVSQNQPGAVSALELEQAYGNLLRDSSAVQESRFSHRKTAQLKEYLVVRAPFSGIITSRNYSIGALIGDTGIPIFRLVENDRLKLKVTVPEVHAQAISDSTRAVFSVLGLPESSFEARVKRNAKVIDPVTKALALEFEIPNQDGRLNGGDYADVKLHLKRERPTFFVPQQAVIHSQSGIFVLGLNDRQEVQRIPVKIGQELDGKVEIFANLTGEEVLLKKASEEIINGQKVQILK</sequence>
<evidence type="ECO:0000313" key="6">
    <source>
        <dbReference type="Proteomes" id="UP001363035"/>
    </source>
</evidence>
<name>A0ABU8I9L8_9SPHI</name>
<dbReference type="Gene3D" id="1.10.287.470">
    <property type="entry name" value="Helix hairpin bin"/>
    <property type="match status" value="1"/>
</dbReference>
<dbReference type="InterPro" id="IPR006143">
    <property type="entry name" value="RND_pump_MFP"/>
</dbReference>
<feature type="domain" description="CzcB-like barrel-sandwich hybrid" evidence="4">
    <location>
        <begin position="61"/>
        <end position="193"/>
    </location>
</feature>
<comment type="caution">
    <text evidence="5">The sequence shown here is derived from an EMBL/GenBank/DDBJ whole genome shotgun (WGS) entry which is preliminary data.</text>
</comment>
<dbReference type="PANTHER" id="PTHR30469:SF37">
    <property type="entry name" value="RAGD PROTEIN"/>
    <property type="match status" value="1"/>
</dbReference>
<dbReference type="RefSeq" id="WP_336558033.1">
    <property type="nucleotide sequence ID" value="NZ_JAYLLN010000061.1"/>
</dbReference>
<dbReference type="InterPro" id="IPR058647">
    <property type="entry name" value="BSH_CzcB-like"/>
</dbReference>
<evidence type="ECO:0000313" key="5">
    <source>
        <dbReference type="EMBL" id="MEI5986432.1"/>
    </source>
</evidence>
<accession>A0ABU8I9L8</accession>
<protein>
    <submittedName>
        <fullName evidence="5">Efflux RND transporter periplasmic adaptor subunit</fullName>
    </submittedName>
</protein>
<evidence type="ECO:0000259" key="4">
    <source>
        <dbReference type="Pfam" id="PF25973"/>
    </source>
</evidence>
<proteinExistence type="inferred from homology"/>
<gene>
    <name evidence="5" type="ORF">VJ786_16120</name>
</gene>
<dbReference type="Pfam" id="PF25967">
    <property type="entry name" value="RND-MFP_C"/>
    <property type="match status" value="1"/>
</dbReference>
<feature type="domain" description="CusB-like beta-barrel" evidence="2">
    <location>
        <begin position="209"/>
        <end position="281"/>
    </location>
</feature>
<dbReference type="InterPro" id="IPR058627">
    <property type="entry name" value="MdtA-like_C"/>
</dbReference>
<reference evidence="5 6" key="1">
    <citation type="submission" date="2024-01" db="EMBL/GenBank/DDBJ databases">
        <title>Sphingobacterium tenebrionis sp. nov., a novel endophyte isolated from tenebrio molitor intestines.</title>
        <authorList>
            <person name="Zhang C."/>
        </authorList>
    </citation>
    <scope>NUCLEOTIDE SEQUENCE [LARGE SCALE GENOMIC DNA]</scope>
    <source>
        <strain evidence="5 6">PU5-4</strain>
    </source>
</reference>
<dbReference type="Gene3D" id="2.40.30.170">
    <property type="match status" value="1"/>
</dbReference>
<dbReference type="Pfam" id="PF25954">
    <property type="entry name" value="Beta-barrel_RND_2"/>
    <property type="match status" value="1"/>
</dbReference>